<name>A0A8H6EAC0_PETAA</name>
<reference evidence="2 3" key="1">
    <citation type="submission" date="2019-04" db="EMBL/GenBank/DDBJ databases">
        <title>Aspergillus burnettii sp. nov., novel species from soil in southeast Queensland.</title>
        <authorList>
            <person name="Gilchrist C.L.M."/>
            <person name="Pitt J.I."/>
            <person name="Lange L."/>
            <person name="Lacey H.J."/>
            <person name="Vuong D."/>
            <person name="Midgley D.J."/>
            <person name="Greenfield P."/>
            <person name="Bradbury M."/>
            <person name="Lacey E."/>
            <person name="Busk P.K."/>
            <person name="Pilgaard B."/>
            <person name="Chooi Y.H."/>
            <person name="Piggott A.M."/>
        </authorList>
    </citation>
    <scope>NUCLEOTIDE SEQUENCE [LARGE SCALE GENOMIC DNA]</scope>
    <source>
        <strain evidence="2 3">FRR 5400</strain>
    </source>
</reference>
<feature type="region of interest" description="Disordered" evidence="1">
    <location>
        <begin position="25"/>
        <end position="72"/>
    </location>
</feature>
<organism evidence="2 3">
    <name type="scientific">Petromyces alliaceus</name>
    <name type="common">Aspergillus alliaceus</name>
    <dbReference type="NCBI Taxonomy" id="209559"/>
    <lineage>
        <taxon>Eukaryota</taxon>
        <taxon>Fungi</taxon>
        <taxon>Dikarya</taxon>
        <taxon>Ascomycota</taxon>
        <taxon>Pezizomycotina</taxon>
        <taxon>Eurotiomycetes</taxon>
        <taxon>Eurotiomycetidae</taxon>
        <taxon>Eurotiales</taxon>
        <taxon>Aspergillaceae</taxon>
        <taxon>Aspergillus</taxon>
        <taxon>Aspergillus subgen. Circumdati</taxon>
    </lineage>
</organism>
<keyword evidence="3" id="KW-1185">Reference proteome</keyword>
<dbReference type="AlphaFoldDB" id="A0A8H6EAC0"/>
<protein>
    <submittedName>
        <fullName evidence="2">Uncharacterized protein</fullName>
    </submittedName>
</protein>
<proteinExistence type="predicted"/>
<comment type="caution">
    <text evidence="2">The sequence shown here is derived from an EMBL/GenBank/DDBJ whole genome shotgun (WGS) entry which is preliminary data.</text>
</comment>
<evidence type="ECO:0000256" key="1">
    <source>
        <dbReference type="SAM" id="MobiDB-lite"/>
    </source>
</evidence>
<dbReference type="Proteomes" id="UP000541154">
    <property type="component" value="Unassembled WGS sequence"/>
</dbReference>
<evidence type="ECO:0000313" key="2">
    <source>
        <dbReference type="EMBL" id="KAF5865367.1"/>
    </source>
</evidence>
<sequence length="170" mass="17714">MGGTGPAGWRGEGAHREAVSVAGEGECGWGFDDHSEPQGMVLSTTPGSSINASHPTSASSISGAKATPLSSVSSPPVFLILTVTTGIWAQKESLALGPGISTSIPSIDPWSFQTPADRETIQPDSVQTDKPTTFPESIPHHWDSSTDCCYVAIFKGTTALEQYLSGRHAS</sequence>
<feature type="compositionally biased region" description="Polar residues" evidence="1">
    <location>
        <begin position="41"/>
        <end position="62"/>
    </location>
</feature>
<gene>
    <name evidence="2" type="ORF">ETB97_004178</name>
</gene>
<accession>A0A8H6EAC0</accession>
<evidence type="ECO:0000313" key="3">
    <source>
        <dbReference type="Proteomes" id="UP000541154"/>
    </source>
</evidence>
<dbReference type="EMBL" id="SPNV01000020">
    <property type="protein sequence ID" value="KAF5865367.1"/>
    <property type="molecule type" value="Genomic_DNA"/>
</dbReference>